<dbReference type="PRINTS" id="PR00313">
    <property type="entry name" value="CABNDNGRPT"/>
</dbReference>
<dbReference type="EMBL" id="CP081295">
    <property type="protein sequence ID" value="QZD88903.1"/>
    <property type="molecule type" value="Genomic_DNA"/>
</dbReference>
<dbReference type="RefSeq" id="WP_221424413.1">
    <property type="nucleotide sequence ID" value="NZ_CP081295.1"/>
</dbReference>
<dbReference type="CDD" id="cd09821">
    <property type="entry name" value="An_peroxidase_bacterial_2"/>
    <property type="match status" value="1"/>
</dbReference>
<protein>
    <recommendedName>
        <fullName evidence="5">Heme peroxidase</fullName>
    </recommendedName>
</protein>
<dbReference type="SUPFAM" id="SSF48113">
    <property type="entry name" value="Heme-dependent peroxidases"/>
    <property type="match status" value="1"/>
</dbReference>
<accession>A0ABX8ZMJ4</accession>
<dbReference type="InterPro" id="IPR001343">
    <property type="entry name" value="Hemolysn_Ca-bd"/>
</dbReference>
<evidence type="ECO:0000256" key="1">
    <source>
        <dbReference type="ARBA" id="ARBA00004613"/>
    </source>
</evidence>
<gene>
    <name evidence="3" type="ORF">K3148_08540</name>
</gene>
<evidence type="ECO:0008006" key="5">
    <source>
        <dbReference type="Google" id="ProtNLM"/>
    </source>
</evidence>
<dbReference type="PROSITE" id="PS50292">
    <property type="entry name" value="PEROXIDASE_3"/>
    <property type="match status" value="1"/>
</dbReference>
<dbReference type="Proteomes" id="UP000824281">
    <property type="component" value="Chromosome"/>
</dbReference>
<name>A0ABX8ZMJ4_9SPHN</name>
<dbReference type="InterPro" id="IPR018511">
    <property type="entry name" value="Hemolysin-typ_Ca-bd_CS"/>
</dbReference>
<dbReference type="InterPro" id="IPR011049">
    <property type="entry name" value="Serralysin-like_metalloprot_C"/>
</dbReference>
<dbReference type="Gene3D" id="1.10.640.10">
    <property type="entry name" value="Haem peroxidase domain superfamily, animal type"/>
    <property type="match status" value="1"/>
</dbReference>
<dbReference type="InterPro" id="IPR050557">
    <property type="entry name" value="RTX_toxin/Mannuronan_C5-epim"/>
</dbReference>
<dbReference type="PROSITE" id="PS00330">
    <property type="entry name" value="HEMOLYSIN_CALCIUM"/>
    <property type="match status" value="9"/>
</dbReference>
<comment type="subcellular location">
    <subcellularLocation>
        <location evidence="1">Secreted</location>
    </subcellularLocation>
</comment>
<keyword evidence="4" id="KW-1185">Reference proteome</keyword>
<dbReference type="SUPFAM" id="SSF51120">
    <property type="entry name" value="beta-Roll"/>
    <property type="match status" value="6"/>
</dbReference>
<sequence length="2252" mass="237427">MAVKLNLHDLEFILQQIKIAERHAAGENLVDILGNYHLPYGLRTVDGSYNNLVEGRERWGASDEVLPRMFAPNYRDDQDGDVMSFGPTFSVTNTNYGAAGDVADADPRIISNLILDQTAGNPAAISAALTQTGYEGDAMAAVSAINAAWTDYEGGLMTYDDFVALAGTYGLSLQGDSLMIPNTAPDEGLSAPFNAWMTYFGQFFDHGLDLIPKGDNGTVYVPLQPDDPLFDAGADGIPFTADDGRTNFMVMTRAQVDENGETINTTTPFVDQNQTYGSHASKQIFMREYEMVNGRPEATGHLLEGANGGLATWADVKAQALDVLGIVLSDADVLSIPLIRSDPYGNFIPDENGFPQVVVGIGADGIPNTADDVVVSGSPANPVHLLTGMAGEIPPEGVPEGMAVIPVRTAHAFLDDIAHNAAPVFNAGNLAADADLDTGNAVAVGTRGENLEYDNELLDRHFITGDGRGNENIALTAVHHVFHSEHNRQVEANKLEILKSGDLTFINEWLDVDLTQPEVDGLAALSDAQIVAYGATLDWDGERLFQVAKFATEMQYQHLVFEEFGRRLQPNIDPFVFNTTTDINPAIFAEFAHVVYRFGHSMLTEDVNRMFLNDLGEPVFYDELGNEVPVTDMEAWGNNMGLIEAFLNPVAFDLDGGISADQAAGAIFRGLSLEPGNHIDEFITDALRNNLLGLPLDLAAINIARGRDTGMPTLNEARAELFEATGSTFLTPYASWAEFAENLKNPLSVVNFIAAYGTHQSIIDAGDNVEARRTAATDLVLGMPGETAEQTAARLAFLNGPAADTGVNDIDMWVGGLAEAPMVFGGFLGSTFNAVFEAQMEILQDNDRFYYLSRTQGLNLLNELENNAFSKLIQANTDLTDPGPDGIRGTADDILNFHGHVDAFTLATHVLHVDPTKQIGADPQHDDPILNALGQTLVQRDDLATPEVEVNYIKYIGADHITINGTAGDDTIISGGGDDGIWGGNGNDRIEGGAGVDLIVGGAGNDIITDSGDSGDFIKGEEGDDVIANSNGIDVLMGGDGKDAFIVGVDTTEVFGGEGDDFILGGDDADFLLGNEGDDWIEGGGGFDVTAGDNSELFFNSTIIGHDVMFAGDNEHDFDAESGDDIMVQGISVMRNEGMFGFDWASYQGSPVAGDADMSVGIFVNEQQNILRNRFDRTEALSGSRHDDVLRGDDRGTGGEAGLDMINDELTQAGVDRIAGLREALGLAPRGDAPDDEIVFDGGNIMFGGAGSDFFDGRGGNDYIDGDLRLNVRISIMDEAGVNEIATTTSLKNQVTIDGVTKALSAHLLDGTVSPLQMHIVREIVDVGLAGDIDTAYYYDNFANYQITAAPDGQGIMVTHITPTAGVDDPFTGRARFSDGMDTLHNIEFLQFADQTVSVASLNPNAAGAAILSDNSPTEGQVVSADVSGISDINGIVSSTIQWQVSSNAVDWQDVPGAVGPDFTPEDLAGTEFGAQAGLFLRAAFIYEDGLGFINTLYSAMTQPVGVNWEGDGVATDFIGTGGDDIAHGSAIGESMSGNAGRDQLTGGAGDDVLDGGLGVDTTDGGFGNDLHLVDNADDVVIEGIGQGTNDRVGSSVTWALTNGAEVENLFAVGTDDIDLDGNEFANVVRGNAGSNSLDGNEGNDVLYGLAGDDVVEGGEGDDILYGGPGADIISGGLGNDRYYFDDSADVAFEAVGEGDRDVVGTLVDHALEVGSEIEVLFARGTSGITLTGNEFGNEVRGNIGANILSGEGGNDTMFGREGNDTMFGGEGDDILYGGAGVDVISGGLGNDTYYLDNGDDIALEGIGEGDRDLVGTLVSYTLSAGSEIEVLFARGAADIDLTGNEFGNEIKANSGSNVVSGEEGDDIIFGRHGNDTLFGGQGNDHLFGGYDDDVMHGGMGDDYFYVNSESDVVVEALGEGRDHVVTLSSYELTAGAEVEVLVTKATTAINLTGNEFSQSIWGNNANNTLSGMDGDDKLGGYRGNDTFSGGAGNDTIFGHEGDDLILQVGLTDGRDFVNGGVGIDTWQLTAGAGEEYTIITRAEALALGITGLKSNTEIVVTLNGTDNASIIAELDNIEEIVIDSIDVASGGTANGGVTASGATVNVVGDFTPTSLDLNTITINGGAGNDLVNITQLTSPHRIKFDATQGFDQVIGDLRPQDEVTFADGVQLGAFRELIAEMRGDWEAGARSSDVFQALTAFIEANRSPMADSSGWAHANPFGQGPADFNKDDLGSAKFAPFEDGLFETFLF</sequence>
<proteinExistence type="predicted"/>
<dbReference type="InterPro" id="IPR010255">
    <property type="entry name" value="Haem_peroxidase_sf"/>
</dbReference>
<dbReference type="Gene3D" id="2.150.10.10">
    <property type="entry name" value="Serralysin-like metalloprotease, C-terminal"/>
    <property type="match status" value="4"/>
</dbReference>
<dbReference type="Pfam" id="PF03098">
    <property type="entry name" value="An_peroxidase"/>
    <property type="match status" value="3"/>
</dbReference>
<dbReference type="InterPro" id="IPR037120">
    <property type="entry name" value="Haem_peroxidase_sf_animal"/>
</dbReference>
<dbReference type="Pfam" id="PF00353">
    <property type="entry name" value="HemolysinCabind"/>
    <property type="match status" value="9"/>
</dbReference>
<organism evidence="3 4">
    <name type="scientific">Qipengyuania aurantiaca</name>
    <dbReference type="NCBI Taxonomy" id="2867233"/>
    <lineage>
        <taxon>Bacteria</taxon>
        <taxon>Pseudomonadati</taxon>
        <taxon>Pseudomonadota</taxon>
        <taxon>Alphaproteobacteria</taxon>
        <taxon>Sphingomonadales</taxon>
        <taxon>Erythrobacteraceae</taxon>
        <taxon>Qipengyuania</taxon>
    </lineage>
</organism>
<evidence type="ECO:0000256" key="2">
    <source>
        <dbReference type="ARBA" id="ARBA00022525"/>
    </source>
</evidence>
<evidence type="ECO:0000313" key="4">
    <source>
        <dbReference type="Proteomes" id="UP000824281"/>
    </source>
</evidence>
<dbReference type="PANTHER" id="PTHR38340:SF1">
    <property type="entry name" value="S-LAYER PROTEIN"/>
    <property type="match status" value="1"/>
</dbReference>
<evidence type="ECO:0000313" key="3">
    <source>
        <dbReference type="EMBL" id="QZD88903.1"/>
    </source>
</evidence>
<dbReference type="InterPro" id="IPR019791">
    <property type="entry name" value="Haem_peroxidase_animal"/>
</dbReference>
<dbReference type="PANTHER" id="PTHR38340">
    <property type="entry name" value="S-LAYER PROTEIN"/>
    <property type="match status" value="1"/>
</dbReference>
<reference evidence="3 4" key="1">
    <citation type="submission" date="2021-08" db="EMBL/GenBank/DDBJ databases">
        <title>Comparative Genomics Analysis of the Genus Qipengyuania Reveals Extensive Genetic Diversity and Metabolic Versatility, Including the Description of Fifteen Novel Species.</title>
        <authorList>
            <person name="Liu Y."/>
        </authorList>
    </citation>
    <scope>NUCLEOTIDE SEQUENCE [LARGE SCALE GENOMIC DNA]</scope>
    <source>
        <strain evidence="3 4">1NDH13</strain>
    </source>
</reference>
<keyword evidence="2" id="KW-0964">Secreted</keyword>